<evidence type="ECO:0000313" key="1">
    <source>
        <dbReference type="EMBL" id="SFL63808.1"/>
    </source>
</evidence>
<name>A0A1I4JB56_9BURK</name>
<accession>A0A1I4JB56</accession>
<evidence type="ECO:0000313" key="2">
    <source>
        <dbReference type="Proteomes" id="UP000199470"/>
    </source>
</evidence>
<protein>
    <submittedName>
        <fullName evidence="1">Predicted epimerase YddE/YHI9, PhzF superfamily</fullName>
    </submittedName>
</protein>
<sequence length="327" mass="35218">MFRHHPWRPPSSLVMRGFPAYAELHQRYASEHNKPACVFVDAIEAGGGAVGTAPDAAPAYVFDFVYPHARSPLCLHASLAAARLLLSAERPNLRVATAMRGQLRDGAVYIGLARQPVAPLPIAIGLPAQLLEQPGLRLASAPVVASVGSPKLLLELAEPALLAQLRPDLAAITAWGRAHGVNGCYVYTRRADGAFKGRNFNHLAPAVEESATGVAAGALTVHLNQGRSLYQGATLGRPCLMRTRLAGDQVLIGGEAEMADSTARRAGRRIAKLNDFCSNSTPVFQQPRQLVQNCHNSFAKLSRTISFWYVSMTNLTRIEFFMGDATC</sequence>
<dbReference type="AlphaFoldDB" id="A0A1I4JB56"/>
<dbReference type="Proteomes" id="UP000199470">
    <property type="component" value="Unassembled WGS sequence"/>
</dbReference>
<dbReference type="EMBL" id="FOTW01000006">
    <property type="protein sequence ID" value="SFL63808.1"/>
    <property type="molecule type" value="Genomic_DNA"/>
</dbReference>
<keyword evidence="2" id="KW-1185">Reference proteome</keyword>
<organism evidence="1 2">
    <name type="scientific">Rugamonas rubra</name>
    <dbReference type="NCBI Taxonomy" id="758825"/>
    <lineage>
        <taxon>Bacteria</taxon>
        <taxon>Pseudomonadati</taxon>
        <taxon>Pseudomonadota</taxon>
        <taxon>Betaproteobacteria</taxon>
        <taxon>Burkholderiales</taxon>
        <taxon>Oxalobacteraceae</taxon>
        <taxon>Telluria group</taxon>
        <taxon>Rugamonas</taxon>
    </lineage>
</organism>
<dbReference type="Gene3D" id="3.10.310.10">
    <property type="entry name" value="Diaminopimelate Epimerase, Chain A, domain 1"/>
    <property type="match status" value="2"/>
</dbReference>
<dbReference type="Pfam" id="PF02567">
    <property type="entry name" value="PhzC-PhzF"/>
    <property type="match status" value="1"/>
</dbReference>
<dbReference type="SUPFAM" id="SSF54506">
    <property type="entry name" value="Diaminopimelate epimerase-like"/>
    <property type="match status" value="1"/>
</dbReference>
<dbReference type="STRING" id="758825.SAMN02982985_00902"/>
<dbReference type="GO" id="GO:0003824">
    <property type="term" value="F:catalytic activity"/>
    <property type="evidence" value="ECO:0007669"/>
    <property type="project" value="InterPro"/>
</dbReference>
<proteinExistence type="predicted"/>
<dbReference type="OrthoDB" id="9788221at2"/>
<reference evidence="1 2" key="1">
    <citation type="submission" date="2016-10" db="EMBL/GenBank/DDBJ databases">
        <authorList>
            <person name="de Groot N.N."/>
        </authorList>
    </citation>
    <scope>NUCLEOTIDE SEQUENCE [LARGE SCALE GENOMIC DNA]</scope>
    <source>
        <strain evidence="1 2">ATCC 43154</strain>
    </source>
</reference>
<gene>
    <name evidence="1" type="ORF">SAMN02982985_00902</name>
</gene>
<dbReference type="RefSeq" id="WP_139236296.1">
    <property type="nucleotide sequence ID" value="NZ_FOTW01000006.1"/>
</dbReference>
<dbReference type="InterPro" id="IPR003719">
    <property type="entry name" value="Phenazine_PhzF-like"/>
</dbReference>